<dbReference type="RefSeq" id="XP_007533215.1">
    <property type="nucleotide sequence ID" value="XM_007533153.1"/>
</dbReference>
<feature type="compositionally biased region" description="Polar residues" evidence="1">
    <location>
        <begin position="165"/>
        <end position="181"/>
    </location>
</feature>
<dbReference type="GeneID" id="103122539"/>
<reference evidence="3" key="1">
    <citation type="submission" date="2025-04" db="UniProtKB">
        <authorList>
            <consortium name="RefSeq"/>
        </authorList>
    </citation>
    <scope>IDENTIFICATION</scope>
</reference>
<protein>
    <submittedName>
        <fullName evidence="3 4">Uncharacterized protein C12orf60 homolog</fullName>
    </submittedName>
</protein>
<evidence type="ECO:0000313" key="3">
    <source>
        <dbReference type="RefSeq" id="XP_007533215.1"/>
    </source>
</evidence>
<dbReference type="RefSeq" id="XP_060050408.1">
    <property type="nucleotide sequence ID" value="XM_060194425.1"/>
</dbReference>
<dbReference type="PANTHER" id="PTHR36289">
    <property type="entry name" value="CHROMOSOME 12 OPEN READING FRAME 60"/>
    <property type="match status" value="1"/>
</dbReference>
<organism evidence="2 3">
    <name type="scientific">Erinaceus europaeus</name>
    <name type="common">Western European hedgehog</name>
    <dbReference type="NCBI Taxonomy" id="9365"/>
    <lineage>
        <taxon>Eukaryota</taxon>
        <taxon>Metazoa</taxon>
        <taxon>Chordata</taxon>
        <taxon>Craniata</taxon>
        <taxon>Vertebrata</taxon>
        <taxon>Euteleostomi</taxon>
        <taxon>Mammalia</taxon>
        <taxon>Eutheria</taxon>
        <taxon>Laurasiatheria</taxon>
        <taxon>Eulipotyphla</taxon>
        <taxon>Erinaceidae</taxon>
        <taxon>Erinaceinae</taxon>
        <taxon>Erinaceus</taxon>
    </lineage>
</organism>
<dbReference type="OrthoDB" id="6112619at2759"/>
<evidence type="ECO:0000313" key="2">
    <source>
        <dbReference type="Proteomes" id="UP001652624"/>
    </source>
</evidence>
<dbReference type="Pfam" id="PF15047">
    <property type="entry name" value="DUF4533"/>
    <property type="match status" value="1"/>
</dbReference>
<feature type="region of interest" description="Disordered" evidence="1">
    <location>
        <begin position="161"/>
        <end position="181"/>
    </location>
</feature>
<keyword evidence="2" id="KW-1185">Reference proteome</keyword>
<evidence type="ECO:0000256" key="1">
    <source>
        <dbReference type="SAM" id="MobiDB-lite"/>
    </source>
</evidence>
<evidence type="ECO:0000313" key="4">
    <source>
        <dbReference type="RefSeq" id="XP_060050408.1"/>
    </source>
</evidence>
<accession>A0A1S3AD99</accession>
<dbReference type="eggNOG" id="ENOG502S734">
    <property type="taxonomic scope" value="Eukaryota"/>
</dbReference>
<dbReference type="InterPro" id="IPR027895">
    <property type="entry name" value="DUF4533"/>
</dbReference>
<dbReference type="AlphaFoldDB" id="A0A1S3AD99"/>
<dbReference type="InParanoid" id="A0A1S3AD99"/>
<name>A0A1S3AD99_ERIEU</name>
<gene>
    <name evidence="3" type="primary">LOC103122539</name>
    <name evidence="4" type="synonym">C7H12orf60</name>
</gene>
<proteinExistence type="predicted"/>
<dbReference type="FunCoup" id="A0A1S3AD99">
    <property type="interactions" value="6"/>
</dbReference>
<dbReference type="Proteomes" id="UP001652624">
    <property type="component" value="Chromosome 7"/>
</dbReference>
<dbReference type="PANTHER" id="PTHR36289:SF1">
    <property type="entry name" value="CHROMOSOME 12 OPEN READING FRAME 60"/>
    <property type="match status" value="1"/>
</dbReference>
<sequence>MSSESEKGKERLVQAAKTFFFQMHDISSFTKTLIEFFNSNMNTQIAYVTLKEDGYIKDAFEQMLKIFKEVQSVVEDKMQKEPLCSKIATAMCSMVEKTTNVKELHHSAREMFKNVQTTPVFVSLLSSGGNILESFESSLSTLMKYPIMNLQLSDFYSKDAKEQSDASTSEKTSSPGPSKITTTEILKKLQDALKSENVKHTIESATDQLEQIIKTLVPILEILQKAINGMDTVVSVPKTVSNKKE</sequence>